<dbReference type="EMBL" id="JAUTBA010000001">
    <property type="protein sequence ID" value="MDQ1150689.1"/>
    <property type="molecule type" value="Genomic_DNA"/>
</dbReference>
<protein>
    <submittedName>
        <fullName evidence="1">Uncharacterized protein</fullName>
    </submittedName>
</protein>
<accession>A0ABU0U6V4</accession>
<sequence length="66" mass="7820">MLKSYYQFLGNFQLYVQRVHHEFTLSLPFYMYFQNESALGISYLQLEVGYQESIIWSDESLIDGAP</sequence>
<gene>
    <name evidence="1" type="ORF">QE382_002673</name>
</gene>
<dbReference type="Proteomes" id="UP001244640">
    <property type="component" value="Unassembled WGS sequence"/>
</dbReference>
<evidence type="ECO:0000313" key="2">
    <source>
        <dbReference type="Proteomes" id="UP001244640"/>
    </source>
</evidence>
<organism evidence="1 2">
    <name type="scientific">Sphingobacterium zeae</name>
    <dbReference type="NCBI Taxonomy" id="1776859"/>
    <lineage>
        <taxon>Bacteria</taxon>
        <taxon>Pseudomonadati</taxon>
        <taxon>Bacteroidota</taxon>
        <taxon>Sphingobacteriia</taxon>
        <taxon>Sphingobacteriales</taxon>
        <taxon>Sphingobacteriaceae</taxon>
        <taxon>Sphingobacterium</taxon>
    </lineage>
</organism>
<proteinExistence type="predicted"/>
<name>A0ABU0U6V4_9SPHI</name>
<keyword evidence="2" id="KW-1185">Reference proteome</keyword>
<evidence type="ECO:0000313" key="1">
    <source>
        <dbReference type="EMBL" id="MDQ1150689.1"/>
    </source>
</evidence>
<reference evidence="1 2" key="1">
    <citation type="submission" date="2023-07" db="EMBL/GenBank/DDBJ databases">
        <title>Functional and genomic diversity of the sorghum phyllosphere microbiome.</title>
        <authorList>
            <person name="Shade A."/>
        </authorList>
    </citation>
    <scope>NUCLEOTIDE SEQUENCE [LARGE SCALE GENOMIC DNA]</scope>
    <source>
        <strain evidence="1 2">SORGH_AS_0892</strain>
    </source>
</reference>
<comment type="caution">
    <text evidence="1">The sequence shown here is derived from an EMBL/GenBank/DDBJ whole genome shotgun (WGS) entry which is preliminary data.</text>
</comment>